<feature type="compositionally biased region" description="Basic and acidic residues" evidence="1">
    <location>
        <begin position="20"/>
        <end position="56"/>
    </location>
</feature>
<feature type="non-terminal residue" evidence="2">
    <location>
        <position position="103"/>
    </location>
</feature>
<evidence type="ECO:0000313" key="3">
    <source>
        <dbReference type="Proteomes" id="UP001044222"/>
    </source>
</evidence>
<evidence type="ECO:0000313" key="2">
    <source>
        <dbReference type="EMBL" id="KAG5851846.1"/>
    </source>
</evidence>
<accession>A0A9D3S4L4</accession>
<evidence type="ECO:0000256" key="1">
    <source>
        <dbReference type="SAM" id="MobiDB-lite"/>
    </source>
</evidence>
<dbReference type="Proteomes" id="UP001044222">
    <property type="component" value="Unassembled WGS sequence"/>
</dbReference>
<dbReference type="AlphaFoldDB" id="A0A9D3S4L4"/>
<comment type="caution">
    <text evidence="2">The sequence shown here is derived from an EMBL/GenBank/DDBJ whole genome shotgun (WGS) entry which is preliminary data.</text>
</comment>
<keyword evidence="3" id="KW-1185">Reference proteome</keyword>
<reference evidence="2" key="1">
    <citation type="submission" date="2021-01" db="EMBL/GenBank/DDBJ databases">
        <title>A chromosome-scale assembly of European eel, Anguilla anguilla.</title>
        <authorList>
            <person name="Henkel C."/>
            <person name="Jong-Raadsen S.A."/>
            <person name="Dufour S."/>
            <person name="Weltzien F.-A."/>
            <person name="Palstra A.P."/>
            <person name="Pelster B."/>
            <person name="Spaink H.P."/>
            <person name="Van Den Thillart G.E."/>
            <person name="Jansen H."/>
            <person name="Zahm M."/>
            <person name="Klopp C."/>
            <person name="Cedric C."/>
            <person name="Louis A."/>
            <person name="Berthelot C."/>
            <person name="Parey E."/>
            <person name="Roest Crollius H."/>
            <person name="Montfort J."/>
            <person name="Robinson-Rechavi M."/>
            <person name="Bucao C."/>
            <person name="Bouchez O."/>
            <person name="Gislard M."/>
            <person name="Lluch J."/>
            <person name="Milhes M."/>
            <person name="Lampietro C."/>
            <person name="Lopez Roques C."/>
            <person name="Donnadieu C."/>
            <person name="Braasch I."/>
            <person name="Desvignes T."/>
            <person name="Postlethwait J."/>
            <person name="Bobe J."/>
            <person name="Guiguen Y."/>
            <person name="Dirks R."/>
        </authorList>
    </citation>
    <scope>NUCLEOTIDE SEQUENCE</scope>
    <source>
        <strain evidence="2">Tag_6206</strain>
        <tissue evidence="2">Liver</tissue>
    </source>
</reference>
<protein>
    <submittedName>
        <fullName evidence="2">Uncharacterized protein</fullName>
    </submittedName>
</protein>
<organism evidence="2 3">
    <name type="scientific">Anguilla anguilla</name>
    <name type="common">European freshwater eel</name>
    <name type="synonym">Muraena anguilla</name>
    <dbReference type="NCBI Taxonomy" id="7936"/>
    <lineage>
        <taxon>Eukaryota</taxon>
        <taxon>Metazoa</taxon>
        <taxon>Chordata</taxon>
        <taxon>Craniata</taxon>
        <taxon>Vertebrata</taxon>
        <taxon>Euteleostomi</taxon>
        <taxon>Actinopterygii</taxon>
        <taxon>Neopterygii</taxon>
        <taxon>Teleostei</taxon>
        <taxon>Anguilliformes</taxon>
        <taxon>Anguillidae</taxon>
        <taxon>Anguilla</taxon>
    </lineage>
</organism>
<feature type="region of interest" description="Disordered" evidence="1">
    <location>
        <begin position="1"/>
        <end position="64"/>
    </location>
</feature>
<gene>
    <name evidence="2" type="ORF">ANANG_G00056150</name>
</gene>
<name>A0A9D3S4L4_ANGAN</name>
<sequence>PASVPPPGRPDHAGAAADAGADRHAAARAAPEHPHPEGADPEDRGGALRSKGEQRGGTRRSRLAAVPLPLLTLSQFCVAWKMPAQQSPQDGFTIVKCLFVSVY</sequence>
<dbReference type="EMBL" id="JAFIRN010000003">
    <property type="protein sequence ID" value="KAG5851846.1"/>
    <property type="molecule type" value="Genomic_DNA"/>
</dbReference>
<proteinExistence type="predicted"/>